<dbReference type="AlphaFoldDB" id="A0A0C2YCR6"/>
<sequence length="194" mass="21691">MNAEIGKDVMDPVEDNVDILQPTSDMMDLVWTIALPGFGAKGARMREWDPGLVDAASWGQRSHHHQQKLDLNASIPFRVKMYNGTTRMEAVIVLEAHHRDHSPQIRDSQDQSEDMSGFQAEISQEDGVMKILISSDVVQMDGTLVRGVVRFAVNLTLVKKIEKSKHQVSWIYAPGMRAISARKRSKAQLGEGLI</sequence>
<name>A0A0C2YCR6_HEBCY</name>
<gene>
    <name evidence="1" type="ORF">M413DRAFT_12471</name>
</gene>
<protein>
    <submittedName>
        <fullName evidence="1">Uncharacterized protein</fullName>
    </submittedName>
</protein>
<dbReference type="Proteomes" id="UP000053424">
    <property type="component" value="Unassembled WGS sequence"/>
</dbReference>
<dbReference type="EMBL" id="KN831788">
    <property type="protein sequence ID" value="KIM38812.1"/>
    <property type="molecule type" value="Genomic_DNA"/>
</dbReference>
<reference evidence="2" key="2">
    <citation type="submission" date="2015-01" db="EMBL/GenBank/DDBJ databases">
        <title>Evolutionary Origins and Diversification of the Mycorrhizal Mutualists.</title>
        <authorList>
            <consortium name="DOE Joint Genome Institute"/>
            <consortium name="Mycorrhizal Genomics Consortium"/>
            <person name="Kohler A."/>
            <person name="Kuo A."/>
            <person name="Nagy L.G."/>
            <person name="Floudas D."/>
            <person name="Copeland A."/>
            <person name="Barry K.W."/>
            <person name="Cichocki N."/>
            <person name="Veneault-Fourrey C."/>
            <person name="LaButti K."/>
            <person name="Lindquist E.A."/>
            <person name="Lipzen A."/>
            <person name="Lundell T."/>
            <person name="Morin E."/>
            <person name="Murat C."/>
            <person name="Riley R."/>
            <person name="Ohm R."/>
            <person name="Sun H."/>
            <person name="Tunlid A."/>
            <person name="Henrissat B."/>
            <person name="Grigoriev I.V."/>
            <person name="Hibbett D.S."/>
            <person name="Martin F."/>
        </authorList>
    </citation>
    <scope>NUCLEOTIDE SEQUENCE [LARGE SCALE GENOMIC DNA]</scope>
    <source>
        <strain evidence="2">h7</strain>
    </source>
</reference>
<evidence type="ECO:0000313" key="1">
    <source>
        <dbReference type="EMBL" id="KIM38812.1"/>
    </source>
</evidence>
<dbReference type="HOGENOM" id="CLU_1402599_0_0_1"/>
<accession>A0A0C2YCR6</accession>
<proteinExistence type="predicted"/>
<reference evidence="1 2" key="1">
    <citation type="submission" date="2014-04" db="EMBL/GenBank/DDBJ databases">
        <authorList>
            <consortium name="DOE Joint Genome Institute"/>
            <person name="Kuo A."/>
            <person name="Gay G."/>
            <person name="Dore J."/>
            <person name="Kohler A."/>
            <person name="Nagy L.G."/>
            <person name="Floudas D."/>
            <person name="Copeland A."/>
            <person name="Barry K.W."/>
            <person name="Cichocki N."/>
            <person name="Veneault-Fourrey C."/>
            <person name="LaButti K."/>
            <person name="Lindquist E.A."/>
            <person name="Lipzen A."/>
            <person name="Lundell T."/>
            <person name="Morin E."/>
            <person name="Murat C."/>
            <person name="Sun H."/>
            <person name="Tunlid A."/>
            <person name="Henrissat B."/>
            <person name="Grigoriev I.V."/>
            <person name="Hibbett D.S."/>
            <person name="Martin F."/>
            <person name="Nordberg H.P."/>
            <person name="Cantor M.N."/>
            <person name="Hua S.X."/>
        </authorList>
    </citation>
    <scope>NUCLEOTIDE SEQUENCE [LARGE SCALE GENOMIC DNA]</scope>
    <source>
        <strain evidence="2">h7</strain>
    </source>
</reference>
<evidence type="ECO:0000313" key="2">
    <source>
        <dbReference type="Proteomes" id="UP000053424"/>
    </source>
</evidence>
<keyword evidence="2" id="KW-1185">Reference proteome</keyword>
<organism evidence="1 2">
    <name type="scientific">Hebeloma cylindrosporum</name>
    <dbReference type="NCBI Taxonomy" id="76867"/>
    <lineage>
        <taxon>Eukaryota</taxon>
        <taxon>Fungi</taxon>
        <taxon>Dikarya</taxon>
        <taxon>Basidiomycota</taxon>
        <taxon>Agaricomycotina</taxon>
        <taxon>Agaricomycetes</taxon>
        <taxon>Agaricomycetidae</taxon>
        <taxon>Agaricales</taxon>
        <taxon>Agaricineae</taxon>
        <taxon>Hymenogastraceae</taxon>
        <taxon>Hebeloma</taxon>
    </lineage>
</organism>